<keyword evidence="2" id="KW-0401">Integrin</keyword>
<dbReference type="GO" id="GO:0007229">
    <property type="term" value="P:integrin-mediated signaling pathway"/>
    <property type="evidence" value="ECO:0007669"/>
    <property type="project" value="UniProtKB-KW"/>
</dbReference>
<organism evidence="2 3">
    <name type="scientific">Clarias magur</name>
    <name type="common">Asian catfish</name>
    <name type="synonym">Macropteronotus magur</name>
    <dbReference type="NCBI Taxonomy" id="1594786"/>
    <lineage>
        <taxon>Eukaryota</taxon>
        <taxon>Metazoa</taxon>
        <taxon>Chordata</taxon>
        <taxon>Craniata</taxon>
        <taxon>Vertebrata</taxon>
        <taxon>Euteleostomi</taxon>
        <taxon>Actinopterygii</taxon>
        <taxon>Neopterygii</taxon>
        <taxon>Teleostei</taxon>
        <taxon>Ostariophysi</taxon>
        <taxon>Siluriformes</taxon>
        <taxon>Clariidae</taxon>
        <taxon>Clarias</taxon>
    </lineage>
</organism>
<gene>
    <name evidence="2" type="ORF">DAT39_021164</name>
</gene>
<protein>
    <submittedName>
        <fullName evidence="2">Integrin alpha-11-like</fullName>
    </submittedName>
</protein>
<comment type="caution">
    <text evidence="2">The sequence shown here is derived from an EMBL/GenBank/DDBJ whole genome shotgun (WGS) entry which is preliminary data.</text>
</comment>
<reference evidence="2" key="1">
    <citation type="submission" date="2020-07" db="EMBL/GenBank/DDBJ databases">
        <title>Clarias magur genome sequencing, assembly and annotation.</title>
        <authorList>
            <person name="Kushwaha B."/>
            <person name="Kumar R."/>
            <person name="Das P."/>
            <person name="Joshi C.G."/>
            <person name="Kumar D."/>
            <person name="Nagpure N.S."/>
            <person name="Pandey M."/>
            <person name="Agarwal S."/>
            <person name="Srivastava S."/>
            <person name="Singh M."/>
            <person name="Sahoo L."/>
            <person name="Jayasankar P."/>
            <person name="Meher P.K."/>
            <person name="Koringa P.G."/>
            <person name="Iquebal M.A."/>
            <person name="Das S.P."/>
            <person name="Bit A."/>
            <person name="Patnaik S."/>
            <person name="Patel N."/>
            <person name="Shah T.M."/>
            <person name="Hinsu A."/>
            <person name="Jena J.K."/>
        </authorList>
    </citation>
    <scope>NUCLEOTIDE SEQUENCE</scope>
    <source>
        <strain evidence="2">CIFAMagur01</strain>
        <tissue evidence="2">Testis</tissue>
    </source>
</reference>
<proteinExistence type="predicted"/>
<dbReference type="AlphaFoldDB" id="A0A8J4T548"/>
<evidence type="ECO:0000313" key="2">
    <source>
        <dbReference type="EMBL" id="KAF5889135.1"/>
    </source>
</evidence>
<sequence>MEMLILFLFFGVSFSDAFNVDVSNPEQLSGNGKEFFGYRVLEYQSDEMKQ</sequence>
<dbReference type="EMBL" id="QNUK01000859">
    <property type="protein sequence ID" value="KAF5889135.1"/>
    <property type="molecule type" value="Genomic_DNA"/>
</dbReference>
<keyword evidence="1" id="KW-0732">Signal</keyword>
<evidence type="ECO:0000313" key="3">
    <source>
        <dbReference type="Proteomes" id="UP000727407"/>
    </source>
</evidence>
<feature type="chain" id="PRO_5035175713" evidence="1">
    <location>
        <begin position="18"/>
        <end position="50"/>
    </location>
</feature>
<feature type="signal peptide" evidence="1">
    <location>
        <begin position="1"/>
        <end position="17"/>
    </location>
</feature>
<keyword evidence="3" id="KW-1185">Reference proteome</keyword>
<accession>A0A8J4T548</accession>
<name>A0A8J4T548_CLAMG</name>
<evidence type="ECO:0000256" key="1">
    <source>
        <dbReference type="SAM" id="SignalP"/>
    </source>
</evidence>
<dbReference type="Proteomes" id="UP000727407">
    <property type="component" value="Unassembled WGS sequence"/>
</dbReference>